<protein>
    <submittedName>
        <fullName evidence="2">N-acetylmannosamine kinase</fullName>
        <ecNumber evidence="2">2.7.1.60</ecNumber>
    </submittedName>
</protein>
<gene>
    <name evidence="2" type="primary">nanK</name>
    <name evidence="2" type="ORF">Pla144_30340</name>
</gene>
<keyword evidence="2" id="KW-0418">Kinase</keyword>
<dbReference type="SUPFAM" id="SSF53067">
    <property type="entry name" value="Actin-like ATPase domain"/>
    <property type="match status" value="1"/>
</dbReference>
<dbReference type="PANTHER" id="PTHR18964">
    <property type="entry name" value="ROK (REPRESSOR, ORF, KINASE) FAMILY"/>
    <property type="match status" value="1"/>
</dbReference>
<organism evidence="2 3">
    <name type="scientific">Bythopirellula polymerisocia</name>
    <dbReference type="NCBI Taxonomy" id="2528003"/>
    <lineage>
        <taxon>Bacteria</taxon>
        <taxon>Pseudomonadati</taxon>
        <taxon>Planctomycetota</taxon>
        <taxon>Planctomycetia</taxon>
        <taxon>Pirellulales</taxon>
        <taxon>Lacipirellulaceae</taxon>
        <taxon>Bythopirellula</taxon>
    </lineage>
</organism>
<accession>A0A5C6CN45</accession>
<dbReference type="Pfam" id="PF00480">
    <property type="entry name" value="ROK"/>
    <property type="match status" value="1"/>
</dbReference>
<dbReference type="Gene3D" id="3.30.420.40">
    <property type="match status" value="2"/>
</dbReference>
<dbReference type="RefSeq" id="WP_146451394.1">
    <property type="nucleotide sequence ID" value="NZ_SJPS01000004.1"/>
</dbReference>
<dbReference type="EC" id="2.7.1.60" evidence="2"/>
<dbReference type="AlphaFoldDB" id="A0A5C6CN45"/>
<comment type="similarity">
    <text evidence="1">Belongs to the ROK (NagC/XylR) family.</text>
</comment>
<sequence>MSATPTNKQQSPPGTAHLRIGVDLGGNDVKLGATDLTAQEILLAELVKKPSLTQDGPQRTISQIIDGIQEVLEQLMADWSDVADIAVTVPCPCSHDGLILNVPNLGTPETKHLWEVPFGDLLSAEVSQIAGTEIPVFACNDANAAGQDEDFERFGRSSDPRTTVFITTGTGLGGCVISNGGVFFGLGQAGELGHMKIAIPAVFAERFAADPHPQCGCGAKGCVESRASLSGLIRRLGWALTKNGKQFIQQDLAQRGQRIDAEVFATLNQLSQENVKQAAYNVRTFADDRQDAFCRWLLDDWAIMLGALFASVAPVLHPNLFIIGGGMTEMSESARDWFLTVVRESYAQINQQSCFDSQPGNCEIDWSVSRDQGWRGAILMGMRAAGN</sequence>
<keyword evidence="2" id="KW-0808">Transferase</keyword>
<comment type="caution">
    <text evidence="2">The sequence shown here is derived from an EMBL/GenBank/DDBJ whole genome shotgun (WGS) entry which is preliminary data.</text>
</comment>
<dbReference type="OrthoDB" id="9795247at2"/>
<evidence type="ECO:0000313" key="3">
    <source>
        <dbReference type="Proteomes" id="UP000318437"/>
    </source>
</evidence>
<dbReference type="PANTHER" id="PTHR18964:SF149">
    <property type="entry name" value="BIFUNCTIONAL UDP-N-ACETYLGLUCOSAMINE 2-EPIMERASE_N-ACETYLMANNOSAMINE KINASE"/>
    <property type="match status" value="1"/>
</dbReference>
<dbReference type="InterPro" id="IPR000600">
    <property type="entry name" value="ROK"/>
</dbReference>
<name>A0A5C6CN45_9BACT</name>
<evidence type="ECO:0000256" key="1">
    <source>
        <dbReference type="ARBA" id="ARBA00006479"/>
    </source>
</evidence>
<evidence type="ECO:0000313" key="2">
    <source>
        <dbReference type="EMBL" id="TWU25822.1"/>
    </source>
</evidence>
<proteinExistence type="inferred from homology"/>
<reference evidence="2 3" key="1">
    <citation type="submission" date="2019-02" db="EMBL/GenBank/DDBJ databases">
        <title>Deep-cultivation of Planctomycetes and their phenomic and genomic characterization uncovers novel biology.</title>
        <authorList>
            <person name="Wiegand S."/>
            <person name="Jogler M."/>
            <person name="Boedeker C."/>
            <person name="Pinto D."/>
            <person name="Vollmers J."/>
            <person name="Rivas-Marin E."/>
            <person name="Kohn T."/>
            <person name="Peeters S.H."/>
            <person name="Heuer A."/>
            <person name="Rast P."/>
            <person name="Oberbeckmann S."/>
            <person name="Bunk B."/>
            <person name="Jeske O."/>
            <person name="Meyerdierks A."/>
            <person name="Storesund J.E."/>
            <person name="Kallscheuer N."/>
            <person name="Luecker S."/>
            <person name="Lage O.M."/>
            <person name="Pohl T."/>
            <person name="Merkel B.J."/>
            <person name="Hornburger P."/>
            <person name="Mueller R.-W."/>
            <person name="Bruemmer F."/>
            <person name="Labrenz M."/>
            <person name="Spormann A.M."/>
            <person name="Op Den Camp H."/>
            <person name="Overmann J."/>
            <person name="Amann R."/>
            <person name="Jetten M.S.M."/>
            <person name="Mascher T."/>
            <person name="Medema M.H."/>
            <person name="Devos D.P."/>
            <person name="Kaster A.-K."/>
            <person name="Ovreas L."/>
            <person name="Rohde M."/>
            <person name="Galperin M.Y."/>
            <person name="Jogler C."/>
        </authorList>
    </citation>
    <scope>NUCLEOTIDE SEQUENCE [LARGE SCALE GENOMIC DNA]</scope>
    <source>
        <strain evidence="2 3">Pla144</strain>
    </source>
</reference>
<dbReference type="InterPro" id="IPR043129">
    <property type="entry name" value="ATPase_NBD"/>
</dbReference>
<dbReference type="Proteomes" id="UP000318437">
    <property type="component" value="Unassembled WGS sequence"/>
</dbReference>
<dbReference type="GO" id="GO:0009384">
    <property type="term" value="F:N-acylmannosamine kinase activity"/>
    <property type="evidence" value="ECO:0007669"/>
    <property type="project" value="UniProtKB-EC"/>
</dbReference>
<dbReference type="EMBL" id="SJPS01000004">
    <property type="protein sequence ID" value="TWU25822.1"/>
    <property type="molecule type" value="Genomic_DNA"/>
</dbReference>
<keyword evidence="3" id="KW-1185">Reference proteome</keyword>